<sequence length="396" mass="44169">MAPNRRGRARGRAGRNGRAGGSDEEVSQSGNSDGHHGANMTLTKWLDMKLDKFDGSGTPMDAASWLRTMEKYMDASLMTPEDRVVYVAFQLKGLADVWWDGVRAAWTPAHGPPTWDVFVTQFTAKYYPTSFKEKMDVALRNIKQGNKTVDEYDAEFSKMVHFVDHINQNEPDKARRFFEGLNSRYRHVMGVNRPSSYFAVVEQARGLELQYQLTEAEKTHANGARNNGGGNKRNYQDGSGPTQRSDFKKFKPEQRTQQSFKPRQSGAQSYSGSHSTSPTFLRPVPGQGMLCFKCEEGHRAAESDFSGSCRQCGRHGHMSRVCRENPNSVIKWEVATSSKTGSSGDGASRGLVSAAKSSHGSVHMMASSQQFQPQYQAYPSPQFQPHQFPPPPPGYY</sequence>
<reference evidence="1" key="2">
    <citation type="submission" date="2025-09" db="UniProtKB">
        <authorList>
            <consortium name="EnsemblPlants"/>
        </authorList>
    </citation>
    <scope>IDENTIFICATION</scope>
</reference>
<keyword evidence="2" id="KW-1185">Reference proteome</keyword>
<organism evidence="1 2">
    <name type="scientific">Avena sativa</name>
    <name type="common">Oat</name>
    <dbReference type="NCBI Taxonomy" id="4498"/>
    <lineage>
        <taxon>Eukaryota</taxon>
        <taxon>Viridiplantae</taxon>
        <taxon>Streptophyta</taxon>
        <taxon>Embryophyta</taxon>
        <taxon>Tracheophyta</taxon>
        <taxon>Spermatophyta</taxon>
        <taxon>Magnoliopsida</taxon>
        <taxon>Liliopsida</taxon>
        <taxon>Poales</taxon>
        <taxon>Poaceae</taxon>
        <taxon>BOP clade</taxon>
        <taxon>Pooideae</taxon>
        <taxon>Poodae</taxon>
        <taxon>Poeae</taxon>
        <taxon>Poeae Chloroplast Group 1 (Aveneae type)</taxon>
        <taxon>Aveninae</taxon>
        <taxon>Avena</taxon>
    </lineage>
</organism>
<proteinExistence type="predicted"/>
<evidence type="ECO:0000313" key="1">
    <source>
        <dbReference type="EnsemblPlants" id="AVESA.00010b.r2.6DG1178270.1.CDS.1"/>
    </source>
</evidence>
<evidence type="ECO:0000313" key="2">
    <source>
        <dbReference type="Proteomes" id="UP001732700"/>
    </source>
</evidence>
<accession>A0ACD5ZEU9</accession>
<name>A0ACD5ZEU9_AVESA</name>
<dbReference type="Proteomes" id="UP001732700">
    <property type="component" value="Chromosome 6D"/>
</dbReference>
<dbReference type="EnsemblPlants" id="AVESA.00010b.r2.6DG1178270.1">
    <property type="protein sequence ID" value="AVESA.00010b.r2.6DG1178270.1.CDS.1"/>
    <property type="gene ID" value="AVESA.00010b.r2.6DG1178270"/>
</dbReference>
<reference evidence="1" key="1">
    <citation type="submission" date="2021-05" db="EMBL/GenBank/DDBJ databases">
        <authorList>
            <person name="Scholz U."/>
            <person name="Mascher M."/>
            <person name="Fiebig A."/>
        </authorList>
    </citation>
    <scope>NUCLEOTIDE SEQUENCE [LARGE SCALE GENOMIC DNA]</scope>
</reference>
<protein>
    <submittedName>
        <fullName evidence="1">Uncharacterized protein</fullName>
    </submittedName>
</protein>